<evidence type="ECO:0000313" key="2">
    <source>
        <dbReference type="RefSeq" id="XP_027360824.1"/>
    </source>
</evidence>
<gene>
    <name evidence="2" type="primary">LOC113868975</name>
</gene>
<keyword evidence="1" id="KW-1185">Reference proteome</keyword>
<dbReference type="PANTHER" id="PTHR31050">
    <property type="entry name" value="OS08G0413200 PROTEIN"/>
    <property type="match status" value="1"/>
</dbReference>
<protein>
    <submittedName>
        <fullName evidence="2">Uncharacterized protein LOC113868975</fullName>
    </submittedName>
</protein>
<dbReference type="GeneID" id="113868975"/>
<dbReference type="KEGG" id="aprc:113868975"/>
<sequence>MYVTRPVSMYRRNPGALSEPPSGPNSGFLVIWDEPPTYTCFGLCEDPRIKHLPFPQDKNLTISYSVNQDTEYYDKVLFIPVLNKPLSSNQYHVIRRQGRHQGQASTSSKEEDMGTCLCCSFARDVKPAPLDPSDDYQQVEIIIVSHGFQAKSVASDGIPPDFLRRKGWKVAAKTPRNYHLKEALGCNDSLRATLPDFNFPLSNDCSKSVVVGKWYCPFMFVKEGMRLKEQMKKSVFYELTLEQRWEKIFSKENGDNGKDHSVLVDIAVQTEVAKVVGREAVWDENAVVDRVLWFRSVDDVGREISVGLSLEVFERMKWEQERVGWKASNERQERVARVEEFSGTNKWENFSCYALVESFVFKRMDGSLVLTYDFRHMHQIKCKWE</sequence>
<dbReference type="Proteomes" id="UP000694853">
    <property type="component" value="Unplaced"/>
</dbReference>
<dbReference type="RefSeq" id="XP_027360824.1">
    <property type="nucleotide sequence ID" value="XM_027505023.1"/>
</dbReference>
<proteinExistence type="predicted"/>
<dbReference type="OrthoDB" id="647907at2759"/>
<organism evidence="1 2">
    <name type="scientific">Abrus precatorius</name>
    <name type="common">Indian licorice</name>
    <name type="synonym">Glycine abrus</name>
    <dbReference type="NCBI Taxonomy" id="3816"/>
    <lineage>
        <taxon>Eukaryota</taxon>
        <taxon>Viridiplantae</taxon>
        <taxon>Streptophyta</taxon>
        <taxon>Embryophyta</taxon>
        <taxon>Tracheophyta</taxon>
        <taxon>Spermatophyta</taxon>
        <taxon>Magnoliopsida</taxon>
        <taxon>eudicotyledons</taxon>
        <taxon>Gunneridae</taxon>
        <taxon>Pentapetalae</taxon>
        <taxon>rosids</taxon>
        <taxon>fabids</taxon>
        <taxon>Fabales</taxon>
        <taxon>Fabaceae</taxon>
        <taxon>Papilionoideae</taxon>
        <taxon>50 kb inversion clade</taxon>
        <taxon>NPAAA clade</taxon>
        <taxon>indigoferoid/millettioid clade</taxon>
        <taxon>Abreae</taxon>
        <taxon>Abrus</taxon>
    </lineage>
</organism>
<dbReference type="PANTHER" id="PTHR31050:SF7">
    <property type="entry name" value="DUF1262 FAMILY PROTEIN"/>
    <property type="match status" value="1"/>
</dbReference>
<dbReference type="AlphaFoldDB" id="A0A8B8M0V2"/>
<reference evidence="2" key="2">
    <citation type="submission" date="2025-08" db="UniProtKB">
        <authorList>
            <consortium name="RefSeq"/>
        </authorList>
    </citation>
    <scope>IDENTIFICATION</scope>
    <source>
        <tissue evidence="2">Young leaves</tissue>
    </source>
</reference>
<reference evidence="1" key="1">
    <citation type="journal article" date="2019" name="Toxins">
        <title>Detection of Abrin-Like and Prepropulchellin-Like Toxin Genes and Transcripts Using Whole Genome Sequencing and Full-Length Transcript Sequencing of Abrus precatorius.</title>
        <authorList>
            <person name="Hovde B.T."/>
            <person name="Daligault H.E."/>
            <person name="Hanschen E.R."/>
            <person name="Kunde Y.A."/>
            <person name="Johnson M.B."/>
            <person name="Starkenburg S.R."/>
            <person name="Johnson S.L."/>
        </authorList>
    </citation>
    <scope>NUCLEOTIDE SEQUENCE [LARGE SCALE GENOMIC DNA]</scope>
</reference>
<dbReference type="InterPro" id="IPR010683">
    <property type="entry name" value="DUF1262"/>
</dbReference>
<accession>A0A8B8M0V2</accession>
<name>A0A8B8M0V2_ABRPR</name>
<dbReference type="Pfam" id="PF06880">
    <property type="entry name" value="DUF1262"/>
    <property type="match status" value="1"/>
</dbReference>
<evidence type="ECO:0000313" key="1">
    <source>
        <dbReference type="Proteomes" id="UP000694853"/>
    </source>
</evidence>